<dbReference type="PATRIC" id="fig|216463.3.peg.2016"/>
<accession>A0A0F3RVA5</accession>
<proteinExistence type="predicted"/>
<evidence type="ECO:0008006" key="3">
    <source>
        <dbReference type="Google" id="ProtNLM"/>
    </source>
</evidence>
<dbReference type="Gene3D" id="3.30.2310.40">
    <property type="match status" value="1"/>
</dbReference>
<dbReference type="EMBL" id="JZCR01000003">
    <property type="protein sequence ID" value="KJW13815.1"/>
    <property type="molecule type" value="Genomic_DNA"/>
</dbReference>
<name>A0A0F3RVA5_9LACO</name>
<evidence type="ECO:0000313" key="2">
    <source>
        <dbReference type="Proteomes" id="UP000033491"/>
    </source>
</evidence>
<protein>
    <recommendedName>
        <fullName evidence="3">DUF4258 domain-containing protein</fullName>
    </recommendedName>
</protein>
<dbReference type="InterPro" id="IPR038493">
    <property type="entry name" value="MqsR_sf"/>
</dbReference>
<dbReference type="RefSeq" id="WP_045806311.1">
    <property type="nucleotide sequence ID" value="NZ_JZCR01000003.1"/>
</dbReference>
<organism evidence="1 2">
    <name type="scientific">Levilactobacillus spicheri</name>
    <dbReference type="NCBI Taxonomy" id="216463"/>
    <lineage>
        <taxon>Bacteria</taxon>
        <taxon>Bacillati</taxon>
        <taxon>Bacillota</taxon>
        <taxon>Bacilli</taxon>
        <taxon>Lactobacillales</taxon>
        <taxon>Lactobacillaceae</taxon>
        <taxon>Levilactobacillus</taxon>
    </lineage>
</organism>
<gene>
    <name evidence="1" type="ORF">VC81_01135</name>
</gene>
<evidence type="ECO:0000313" key="1">
    <source>
        <dbReference type="EMBL" id="KJW13815.1"/>
    </source>
</evidence>
<sequence length="108" mass="12603">MSKREILTFLRAFKRALAQGDWEIVQRRADYAQMTEMTPTAIKLTLLALTPRDYVAGPEGDRDRPGEYLWKFRKDDAAVPNLYIKVKLTPQGHAKVISFHPSRYPRRR</sequence>
<comment type="caution">
    <text evidence="1">The sequence shown here is derived from an EMBL/GenBank/DDBJ whole genome shotgun (WGS) entry which is preliminary data.</text>
</comment>
<dbReference type="Proteomes" id="UP000033491">
    <property type="component" value="Unassembled WGS sequence"/>
</dbReference>
<dbReference type="AlphaFoldDB" id="A0A0F3RVA5"/>
<reference evidence="1 2" key="1">
    <citation type="submission" date="2015-03" db="EMBL/GenBank/DDBJ databases">
        <authorList>
            <person name="Zheng J."/>
            <person name="Ganezle M."/>
        </authorList>
    </citation>
    <scope>NUCLEOTIDE SEQUENCE [LARGE SCALE GENOMIC DNA]</scope>
    <source>
        <strain evidence="1 2">LP38</strain>
    </source>
</reference>